<dbReference type="InterPro" id="IPR009071">
    <property type="entry name" value="HMG_box_dom"/>
</dbReference>
<dbReference type="SMART" id="SM01014">
    <property type="entry name" value="ARID"/>
    <property type="match status" value="1"/>
</dbReference>
<keyword evidence="2 6" id="KW-0238">DNA-binding</keyword>
<dbReference type="PANTHER" id="PTHR46691:SF6">
    <property type="entry name" value="HIGH MOBILITY GROUP B PROTEIN 10-RELATED"/>
    <property type="match status" value="1"/>
</dbReference>
<reference evidence="10" key="2">
    <citation type="submission" date="2023-06" db="EMBL/GenBank/DDBJ databases">
        <authorList>
            <person name="Ma L."/>
            <person name="Liu K.-W."/>
            <person name="Li Z."/>
            <person name="Hsiao Y.-Y."/>
            <person name="Qi Y."/>
            <person name="Fu T."/>
            <person name="Tang G."/>
            <person name="Zhang D."/>
            <person name="Sun W.-H."/>
            <person name="Liu D.-K."/>
            <person name="Li Y."/>
            <person name="Chen G.-Z."/>
            <person name="Liu X.-D."/>
            <person name="Liao X.-Y."/>
            <person name="Jiang Y.-T."/>
            <person name="Yu X."/>
            <person name="Hao Y."/>
            <person name="Huang J."/>
            <person name="Zhao X.-W."/>
            <person name="Ke S."/>
            <person name="Chen Y.-Y."/>
            <person name="Wu W.-L."/>
            <person name="Hsu J.-L."/>
            <person name="Lin Y.-F."/>
            <person name="Huang M.-D."/>
            <person name="Li C.-Y."/>
            <person name="Huang L."/>
            <person name="Wang Z.-W."/>
            <person name="Zhao X."/>
            <person name="Zhong W.-Y."/>
            <person name="Peng D.-H."/>
            <person name="Ahmad S."/>
            <person name="Lan S."/>
            <person name="Zhang J.-S."/>
            <person name="Tsai W.-C."/>
            <person name="Van De Peer Y."/>
            <person name="Liu Z.-J."/>
        </authorList>
    </citation>
    <scope>NUCLEOTIDE SEQUENCE</scope>
    <source>
        <strain evidence="10">CP</strain>
        <tissue evidence="10">Leaves</tissue>
    </source>
</reference>
<dbReference type="AlphaFoldDB" id="A0AAV9EDM4"/>
<dbReference type="PROSITE" id="PS51011">
    <property type="entry name" value="ARID"/>
    <property type="match status" value="1"/>
</dbReference>
<keyword evidence="11" id="KW-1185">Reference proteome</keyword>
<dbReference type="EMBL" id="JAUJYO010000008">
    <property type="protein sequence ID" value="KAK1311294.1"/>
    <property type="molecule type" value="Genomic_DNA"/>
</dbReference>
<dbReference type="Proteomes" id="UP001180020">
    <property type="component" value="Unassembled WGS sequence"/>
</dbReference>
<dbReference type="PANTHER" id="PTHR46691">
    <property type="entry name" value="HIGH MOBILITY GROUP B PROTEIN 9"/>
    <property type="match status" value="1"/>
</dbReference>
<dbReference type="PROSITE" id="PS50118">
    <property type="entry name" value="HMG_BOX_2"/>
    <property type="match status" value="1"/>
</dbReference>
<evidence type="ECO:0000256" key="3">
    <source>
        <dbReference type="ARBA" id="ARBA00023163"/>
    </source>
</evidence>
<dbReference type="InterPro" id="IPR045303">
    <property type="entry name" value="ARID_HMGB9-like"/>
</dbReference>
<feature type="compositionally biased region" description="Polar residues" evidence="7">
    <location>
        <begin position="208"/>
        <end position="221"/>
    </location>
</feature>
<dbReference type="Pfam" id="PF01388">
    <property type="entry name" value="ARID"/>
    <property type="match status" value="1"/>
</dbReference>
<evidence type="ECO:0000313" key="10">
    <source>
        <dbReference type="EMBL" id="KAK1311294.1"/>
    </source>
</evidence>
<name>A0AAV9EDM4_ACOCL</name>
<dbReference type="GO" id="GO:0003677">
    <property type="term" value="F:DNA binding"/>
    <property type="evidence" value="ECO:0007669"/>
    <property type="project" value="UniProtKB-UniRule"/>
</dbReference>
<evidence type="ECO:0000256" key="5">
    <source>
        <dbReference type="ARBA" id="ARBA00054600"/>
    </source>
</evidence>
<evidence type="ECO:0000256" key="7">
    <source>
        <dbReference type="SAM" id="MobiDB-lite"/>
    </source>
</evidence>
<evidence type="ECO:0000256" key="4">
    <source>
        <dbReference type="ARBA" id="ARBA00023242"/>
    </source>
</evidence>
<dbReference type="Gene3D" id="1.10.150.60">
    <property type="entry name" value="ARID DNA-binding domain"/>
    <property type="match status" value="1"/>
</dbReference>
<dbReference type="SMART" id="SM00398">
    <property type="entry name" value="HMG"/>
    <property type="match status" value="1"/>
</dbReference>
<keyword evidence="1" id="KW-0805">Transcription regulation</keyword>
<keyword evidence="4 6" id="KW-0539">Nucleus</keyword>
<dbReference type="FunFam" id="1.10.150.60:FF:000022">
    <property type="entry name" value="High mobility group B protein 15"/>
    <property type="match status" value="1"/>
</dbReference>
<proteinExistence type="predicted"/>
<feature type="region of interest" description="Disordered" evidence="7">
    <location>
        <begin position="207"/>
        <end position="237"/>
    </location>
</feature>
<evidence type="ECO:0000259" key="8">
    <source>
        <dbReference type="PROSITE" id="PS50118"/>
    </source>
</evidence>
<evidence type="ECO:0000259" key="9">
    <source>
        <dbReference type="PROSITE" id="PS51011"/>
    </source>
</evidence>
<gene>
    <name evidence="10" type="primary">HMGB15</name>
    <name evidence="10" type="ORF">QJS10_CPA08g01917</name>
</gene>
<comment type="caution">
    <text evidence="10">The sequence shown here is derived from an EMBL/GenBank/DDBJ whole genome shotgun (WGS) entry which is preliminary data.</text>
</comment>
<evidence type="ECO:0000256" key="6">
    <source>
        <dbReference type="PROSITE-ProRule" id="PRU00267"/>
    </source>
</evidence>
<dbReference type="SUPFAM" id="SSF46774">
    <property type="entry name" value="ARID-like"/>
    <property type="match status" value="1"/>
</dbReference>
<dbReference type="GO" id="GO:0005634">
    <property type="term" value="C:nucleus"/>
    <property type="evidence" value="ECO:0007669"/>
    <property type="project" value="UniProtKB-UniRule"/>
</dbReference>
<dbReference type="SMART" id="SM00501">
    <property type="entry name" value="BRIGHT"/>
    <property type="match status" value="1"/>
</dbReference>
<protein>
    <submittedName>
        <fullName evidence="10">High mobility group B protein 15</fullName>
    </submittedName>
</protein>
<comment type="function">
    <text evidence="5">Binds preferentially DNA with A/T-rich content.</text>
</comment>
<evidence type="ECO:0000256" key="1">
    <source>
        <dbReference type="ARBA" id="ARBA00023015"/>
    </source>
</evidence>
<reference evidence="10" key="1">
    <citation type="journal article" date="2023" name="Nat. Commun.">
        <title>Diploid and tetraploid genomes of Acorus and the evolution of monocots.</title>
        <authorList>
            <person name="Ma L."/>
            <person name="Liu K.W."/>
            <person name="Li Z."/>
            <person name="Hsiao Y.Y."/>
            <person name="Qi Y."/>
            <person name="Fu T."/>
            <person name="Tang G.D."/>
            <person name="Zhang D."/>
            <person name="Sun W.H."/>
            <person name="Liu D.K."/>
            <person name="Li Y."/>
            <person name="Chen G.Z."/>
            <person name="Liu X.D."/>
            <person name="Liao X.Y."/>
            <person name="Jiang Y.T."/>
            <person name="Yu X."/>
            <person name="Hao Y."/>
            <person name="Huang J."/>
            <person name="Zhao X.W."/>
            <person name="Ke S."/>
            <person name="Chen Y.Y."/>
            <person name="Wu W.L."/>
            <person name="Hsu J.L."/>
            <person name="Lin Y.F."/>
            <person name="Huang M.D."/>
            <person name="Li C.Y."/>
            <person name="Huang L."/>
            <person name="Wang Z.W."/>
            <person name="Zhao X."/>
            <person name="Zhong W.Y."/>
            <person name="Peng D.H."/>
            <person name="Ahmad S."/>
            <person name="Lan S."/>
            <person name="Zhang J.S."/>
            <person name="Tsai W.C."/>
            <person name="Van de Peer Y."/>
            <person name="Liu Z.J."/>
        </authorList>
    </citation>
    <scope>NUCLEOTIDE SEQUENCE</scope>
    <source>
        <strain evidence="10">CP</strain>
    </source>
</reference>
<dbReference type="InterPro" id="IPR036910">
    <property type="entry name" value="HMG_box_dom_sf"/>
</dbReference>
<evidence type="ECO:0000313" key="11">
    <source>
        <dbReference type="Proteomes" id="UP001180020"/>
    </source>
</evidence>
<feature type="domain" description="HMG box" evidence="8">
    <location>
        <begin position="234"/>
        <end position="301"/>
    </location>
</feature>
<organism evidence="10 11">
    <name type="scientific">Acorus calamus</name>
    <name type="common">Sweet flag</name>
    <dbReference type="NCBI Taxonomy" id="4465"/>
    <lineage>
        <taxon>Eukaryota</taxon>
        <taxon>Viridiplantae</taxon>
        <taxon>Streptophyta</taxon>
        <taxon>Embryophyta</taxon>
        <taxon>Tracheophyta</taxon>
        <taxon>Spermatophyta</taxon>
        <taxon>Magnoliopsida</taxon>
        <taxon>Liliopsida</taxon>
        <taxon>Acoraceae</taxon>
        <taxon>Acorus</taxon>
    </lineage>
</organism>
<keyword evidence="3" id="KW-0804">Transcription</keyword>
<evidence type="ECO:0000256" key="2">
    <source>
        <dbReference type="ARBA" id="ARBA00023125"/>
    </source>
</evidence>
<dbReference type="CDD" id="cd16872">
    <property type="entry name" value="ARID_HMGB9-like"/>
    <property type="match status" value="1"/>
</dbReference>
<accession>A0AAV9EDM4</accession>
<dbReference type="CDD" id="cd22009">
    <property type="entry name" value="HMG-box_AtHMGB9-like"/>
    <property type="match status" value="1"/>
</dbReference>
<dbReference type="Pfam" id="PF00505">
    <property type="entry name" value="HMG_box"/>
    <property type="match status" value="1"/>
</dbReference>
<feature type="DNA-binding region" description="HMG box" evidence="6">
    <location>
        <begin position="234"/>
        <end position="301"/>
    </location>
</feature>
<dbReference type="InterPro" id="IPR001606">
    <property type="entry name" value="ARID_dom"/>
</dbReference>
<dbReference type="SUPFAM" id="SSF47095">
    <property type="entry name" value="HMG-box"/>
    <property type="match status" value="1"/>
</dbReference>
<feature type="domain" description="ARID" evidence="9">
    <location>
        <begin position="34"/>
        <end position="125"/>
    </location>
</feature>
<sequence length="310" mass="35194">MSNRDLVALNGNSESTTTIKKSYPPPQATYEEVVADPKLFMGTLEVLHRTMGTKFMIPTIGGKALDLHRLFVEVTSRGGLEKVIRDRRWKDVIAAFSFPPTITSASFALRKYYISLLHHYEQIYLFRHQDWPVSATAGNPADAPASLKPQTGTPITQEKETNKQLPAGHLVTGVIDGKFEHGYLVTVNVGSTKLRGVLYHVPQETHVAHNSASSEDLPSSRRSLRKGLRDPSHPKSNRSGYNFFFAEHYARLKPLYSGEEKAISKEIGQLWNNLTKSEKEFYEEKAMRDKERYRTEMLEYKKARSSSKYQ</sequence>
<dbReference type="InterPro" id="IPR036431">
    <property type="entry name" value="ARID_dom_sf"/>
</dbReference>
<dbReference type="Gene3D" id="1.10.30.10">
    <property type="entry name" value="High mobility group box domain"/>
    <property type="match status" value="1"/>
</dbReference>